<dbReference type="GO" id="GO:0004356">
    <property type="term" value="F:glutamine synthetase activity"/>
    <property type="evidence" value="ECO:0007669"/>
    <property type="project" value="TreeGrafter"/>
</dbReference>
<dbReference type="Gene3D" id="3.30.590.10">
    <property type="entry name" value="Glutamine synthetase/guanido kinase, catalytic domain"/>
    <property type="match status" value="1"/>
</dbReference>
<dbReference type="GO" id="GO:0005737">
    <property type="term" value="C:cytoplasm"/>
    <property type="evidence" value="ECO:0007669"/>
    <property type="project" value="TreeGrafter"/>
</dbReference>
<dbReference type="PANTHER" id="PTHR20852">
    <property type="entry name" value="GLUTAMINE SYNTHETASE"/>
    <property type="match status" value="1"/>
</dbReference>
<dbReference type="PANTHER" id="PTHR20852:SF86">
    <property type="entry name" value="GLUTAMINE SYNTHETASE CYTOSOLIC ISOZYME 1-3"/>
    <property type="match status" value="1"/>
</dbReference>
<dbReference type="GO" id="GO:0006542">
    <property type="term" value="P:glutamine biosynthetic process"/>
    <property type="evidence" value="ECO:0007669"/>
    <property type="project" value="TreeGrafter"/>
</dbReference>
<name>A0A3P6E5A9_BRAOL</name>
<accession>A0A3P6E5A9</accession>
<dbReference type="InterPro" id="IPR050292">
    <property type="entry name" value="Glutamine_Synthetase"/>
</dbReference>
<evidence type="ECO:0000313" key="1">
    <source>
        <dbReference type="EMBL" id="VDD39297.1"/>
    </source>
</evidence>
<organism evidence="1">
    <name type="scientific">Brassica oleracea</name>
    <name type="common">Wild cabbage</name>
    <dbReference type="NCBI Taxonomy" id="3712"/>
    <lineage>
        <taxon>Eukaryota</taxon>
        <taxon>Viridiplantae</taxon>
        <taxon>Streptophyta</taxon>
        <taxon>Embryophyta</taxon>
        <taxon>Tracheophyta</taxon>
        <taxon>Spermatophyta</taxon>
        <taxon>Magnoliopsida</taxon>
        <taxon>eudicotyledons</taxon>
        <taxon>Gunneridae</taxon>
        <taxon>Pentapetalae</taxon>
        <taxon>rosids</taxon>
        <taxon>malvids</taxon>
        <taxon>Brassicales</taxon>
        <taxon>Brassicaceae</taxon>
        <taxon>Brassiceae</taxon>
        <taxon>Brassica</taxon>
    </lineage>
</organism>
<sequence>MIFSFEDSGPFASLPLLSSITYTQAKWMLSSDFSSALSFPPCYTRKHIKTQTMRSHIMNFGNNILVMCDAYMPAGNPIPTNKRHNTAKIFSSSKVASEEPWYGIEQEYTLMQKGVNWKLIIVSIMSSSNIIQTTILISFLLTSLLFGYRVLPLDNVEDLTMPTISKLQLRVLSVTSWLAEEFRQRTHVSGDDTKVLMELKYGKVEANLNP</sequence>
<proteinExistence type="predicted"/>
<gene>
    <name evidence="1" type="ORF">BOLC7T44857H</name>
</gene>
<dbReference type="EMBL" id="LR031876">
    <property type="protein sequence ID" value="VDD39297.1"/>
    <property type="molecule type" value="Genomic_DNA"/>
</dbReference>
<protein>
    <submittedName>
        <fullName evidence="1">Uncharacterized protein</fullName>
    </submittedName>
</protein>
<reference evidence="1" key="1">
    <citation type="submission" date="2018-11" db="EMBL/GenBank/DDBJ databases">
        <authorList>
            <consortium name="Genoscope - CEA"/>
            <person name="William W."/>
        </authorList>
    </citation>
    <scope>NUCLEOTIDE SEQUENCE</scope>
</reference>
<dbReference type="AlphaFoldDB" id="A0A3P6E5A9"/>